<reference evidence="1 2" key="1">
    <citation type="journal article" date="2024" name="BMC Biol.">
        <title>Comparative genomics of Ascetosporea gives new insight into the evolutionary basis for animal parasitism in Rhizaria.</title>
        <authorList>
            <person name="Hiltunen Thoren M."/>
            <person name="Onut-Brannstrom I."/>
            <person name="Alfjorden A."/>
            <person name="Peckova H."/>
            <person name="Swords F."/>
            <person name="Hooper C."/>
            <person name="Holzer A.S."/>
            <person name="Bass D."/>
            <person name="Burki F."/>
        </authorList>
    </citation>
    <scope>NUCLEOTIDE SEQUENCE [LARGE SCALE GENOMIC DNA]</scope>
    <source>
        <strain evidence="1">20-A016</strain>
    </source>
</reference>
<keyword evidence="2" id="KW-1185">Reference proteome</keyword>
<accession>A0ABV2AFG2</accession>
<proteinExistence type="predicted"/>
<name>A0ABV2AFG2_9EUKA</name>
<organism evidence="1 2">
    <name type="scientific">Bonamia ostreae</name>
    <dbReference type="NCBI Taxonomy" id="126728"/>
    <lineage>
        <taxon>Eukaryota</taxon>
        <taxon>Sar</taxon>
        <taxon>Rhizaria</taxon>
        <taxon>Endomyxa</taxon>
        <taxon>Ascetosporea</taxon>
        <taxon>Haplosporida</taxon>
        <taxon>Bonamia</taxon>
    </lineage>
</organism>
<evidence type="ECO:0000313" key="1">
    <source>
        <dbReference type="EMBL" id="MES1918441.1"/>
    </source>
</evidence>
<dbReference type="EMBL" id="JBDODL010000062">
    <property type="protein sequence ID" value="MES1918441.1"/>
    <property type="molecule type" value="Genomic_DNA"/>
</dbReference>
<dbReference type="Proteomes" id="UP001439008">
    <property type="component" value="Unassembled WGS sequence"/>
</dbReference>
<gene>
    <name evidence="1" type="ORF">MHBO_000409</name>
</gene>
<evidence type="ECO:0000313" key="2">
    <source>
        <dbReference type="Proteomes" id="UP001439008"/>
    </source>
</evidence>
<protein>
    <submittedName>
        <fullName evidence="1">Uncharacterized protein</fullName>
    </submittedName>
</protein>
<sequence length="120" mass="14031">MTEEYVKKVQNNSPFFVDFLKTHMFSTFIQKHTIHPGLLFDLVEYICHNNNASPSNAMKMETIKLKIPADLDAAHAILHSKQTKSDKWNGYETDALLEKSNRENEKPKNRNLISRFNFKF</sequence>
<comment type="caution">
    <text evidence="1">The sequence shown here is derived from an EMBL/GenBank/DDBJ whole genome shotgun (WGS) entry which is preliminary data.</text>
</comment>